<accession>A0A4Z0QXW6</accession>
<name>A0A4Z0QXW6_9FIRM</name>
<dbReference type="RefSeq" id="WP_135552465.1">
    <property type="nucleotide sequence ID" value="NZ_SPQQ01000019.1"/>
</dbReference>
<evidence type="ECO:0000313" key="2">
    <source>
        <dbReference type="Proteomes" id="UP000298460"/>
    </source>
</evidence>
<dbReference type="AlphaFoldDB" id="A0A4Z0QXW6"/>
<gene>
    <name evidence="1" type="ORF">E4K67_26995</name>
</gene>
<organism evidence="1 2">
    <name type="scientific">Desulfosporosinus fructosivorans</name>
    <dbReference type="NCBI Taxonomy" id="2018669"/>
    <lineage>
        <taxon>Bacteria</taxon>
        <taxon>Bacillati</taxon>
        <taxon>Bacillota</taxon>
        <taxon>Clostridia</taxon>
        <taxon>Eubacteriales</taxon>
        <taxon>Desulfitobacteriaceae</taxon>
        <taxon>Desulfosporosinus</taxon>
    </lineage>
</organism>
<comment type="caution">
    <text evidence="1">The sequence shown here is derived from an EMBL/GenBank/DDBJ whole genome shotgun (WGS) entry which is preliminary data.</text>
</comment>
<protein>
    <submittedName>
        <fullName evidence="1">Uncharacterized protein</fullName>
    </submittedName>
</protein>
<sequence length="76" mass="9040">MDDDLARKHYRAAYALDPTFKPAIRNLERISTFDNRYGRDHIDFGDQPEGDAGNPYEIVYDKNYVEHLMNKEKRDF</sequence>
<dbReference type="Proteomes" id="UP000298460">
    <property type="component" value="Unassembled WGS sequence"/>
</dbReference>
<evidence type="ECO:0000313" key="1">
    <source>
        <dbReference type="EMBL" id="TGE35139.1"/>
    </source>
</evidence>
<dbReference type="EMBL" id="SPQQ01000019">
    <property type="protein sequence ID" value="TGE35139.1"/>
    <property type="molecule type" value="Genomic_DNA"/>
</dbReference>
<reference evidence="1 2" key="1">
    <citation type="submission" date="2019-03" db="EMBL/GenBank/DDBJ databases">
        <title>Draft Genome Sequence of Desulfosporosinus fructosivorans Strain 63.6F, Isolated from Marine Sediment in the Baltic Sea.</title>
        <authorList>
            <person name="Hausmann B."/>
            <person name="Vandieken V."/>
            <person name="Pjevac P."/>
            <person name="Schreck K."/>
            <person name="Herbold C.W."/>
            <person name="Loy A."/>
        </authorList>
    </citation>
    <scope>NUCLEOTIDE SEQUENCE [LARGE SCALE GENOMIC DNA]</scope>
    <source>
        <strain evidence="1 2">63.6F</strain>
    </source>
</reference>
<keyword evidence="2" id="KW-1185">Reference proteome</keyword>
<proteinExistence type="predicted"/>
<dbReference type="OrthoDB" id="1690769at2"/>